<dbReference type="GO" id="GO:0009252">
    <property type="term" value="P:peptidoglycan biosynthetic process"/>
    <property type="evidence" value="ECO:0007669"/>
    <property type="project" value="UniProtKB-KW"/>
</dbReference>
<keyword evidence="11" id="KW-0961">Cell wall biogenesis/degradation</keyword>
<evidence type="ECO:0000256" key="1">
    <source>
        <dbReference type="ARBA" id="ARBA00007090"/>
    </source>
</evidence>
<keyword evidence="8" id="KW-0133">Cell shape</keyword>
<evidence type="ECO:0000256" key="6">
    <source>
        <dbReference type="ARBA" id="ARBA00022679"/>
    </source>
</evidence>
<evidence type="ECO:0000313" key="16">
    <source>
        <dbReference type="EMBL" id="EHO62060.1"/>
    </source>
</evidence>
<dbReference type="InterPro" id="IPR023346">
    <property type="entry name" value="Lysozyme-like_dom_sf"/>
</dbReference>
<dbReference type="OrthoDB" id="9766909at2"/>
<dbReference type="SUPFAM" id="SSF53955">
    <property type="entry name" value="Lysozyme-like"/>
    <property type="match status" value="1"/>
</dbReference>
<comment type="similarity">
    <text evidence="1">In the C-terminal section; belongs to the transpeptidase family.</text>
</comment>
<sequence>MKKFLFLLIILGCAVYWGMSQGDDLSRQAKASHGGAVSAQPVKPAKEEKGIIAEVKDTVATLISGMSSSPTAQGAVEKQAKPSPASPSTVVKEKTEAGTLQEKWNDVSHFRESLESRVHREKFVPYDKIPDLLKKGIIATEDRRYYDHGAVDIIGVARAFITNSMAGETLEGGSTIAQQTVKNIFLSNDRTMTRKLEELALAVQLERNYSKEEILELYLNTIYFGHGTYGVGEASRVYFGKEPKDLDLSQCAMLAGLPQAPSAYDPISHPQEGAKRMTTVLALMAQEGYITPEEAAKSAMHLWLK</sequence>
<dbReference type="GO" id="GO:0071555">
    <property type="term" value="P:cell wall organization"/>
    <property type="evidence" value="ECO:0007669"/>
    <property type="project" value="UniProtKB-KW"/>
</dbReference>
<evidence type="ECO:0000313" key="17">
    <source>
        <dbReference type="Proteomes" id="UP000003277"/>
    </source>
</evidence>
<evidence type="ECO:0000256" key="5">
    <source>
        <dbReference type="ARBA" id="ARBA00022676"/>
    </source>
</evidence>
<keyword evidence="10" id="KW-0511">Multifunctional enzyme</keyword>
<dbReference type="PANTHER" id="PTHR32282">
    <property type="entry name" value="BINDING PROTEIN TRANSPEPTIDASE, PUTATIVE-RELATED"/>
    <property type="match status" value="1"/>
</dbReference>
<evidence type="ECO:0000256" key="8">
    <source>
        <dbReference type="ARBA" id="ARBA00022960"/>
    </source>
</evidence>
<dbReference type="Pfam" id="PF00912">
    <property type="entry name" value="Transgly"/>
    <property type="match status" value="1"/>
</dbReference>
<protein>
    <recommendedName>
        <fullName evidence="15">Glycosyl transferase family 51 domain-containing protein</fullName>
    </recommendedName>
</protein>
<comment type="catalytic activity">
    <reaction evidence="13">
        <text>[GlcNAc-(1-&gt;4)-Mur2Ac(oyl-L-Ala-gamma-D-Glu-L-Lys-D-Ala-D-Ala)](n)-di-trans,octa-cis-undecaprenyl diphosphate + beta-D-GlcNAc-(1-&gt;4)-Mur2Ac(oyl-L-Ala-gamma-D-Glu-L-Lys-D-Ala-D-Ala)-di-trans,octa-cis-undecaprenyl diphosphate = [GlcNAc-(1-&gt;4)-Mur2Ac(oyl-L-Ala-gamma-D-Glu-L-Lys-D-Ala-D-Ala)](n+1)-di-trans,octa-cis-undecaprenyl diphosphate + di-trans,octa-cis-undecaprenyl diphosphate + H(+)</text>
        <dbReference type="Rhea" id="RHEA:23708"/>
        <dbReference type="Rhea" id="RHEA-COMP:9602"/>
        <dbReference type="Rhea" id="RHEA-COMP:9603"/>
        <dbReference type="ChEBI" id="CHEBI:15378"/>
        <dbReference type="ChEBI" id="CHEBI:58405"/>
        <dbReference type="ChEBI" id="CHEBI:60033"/>
        <dbReference type="ChEBI" id="CHEBI:78435"/>
        <dbReference type="EC" id="2.4.99.28"/>
    </reaction>
</comment>
<dbReference type="GO" id="GO:0008955">
    <property type="term" value="F:peptidoglycan glycosyltransferase activity"/>
    <property type="evidence" value="ECO:0007669"/>
    <property type="project" value="UniProtKB-EC"/>
</dbReference>
<dbReference type="InterPro" id="IPR001264">
    <property type="entry name" value="Glyco_trans_51"/>
</dbReference>
<dbReference type="GO" id="GO:0009002">
    <property type="term" value="F:serine-type D-Ala-D-Ala carboxypeptidase activity"/>
    <property type="evidence" value="ECO:0007669"/>
    <property type="project" value="UniProtKB-EC"/>
</dbReference>
<dbReference type="RefSeq" id="WP_008860507.1">
    <property type="nucleotide sequence ID" value="NZ_JH591190.1"/>
</dbReference>
<evidence type="ECO:0000259" key="15">
    <source>
        <dbReference type="Pfam" id="PF00912"/>
    </source>
</evidence>
<dbReference type="FunFam" id="1.10.3810.10:FF:000001">
    <property type="entry name" value="Penicillin-binding protein 1A"/>
    <property type="match status" value="1"/>
</dbReference>
<feature type="region of interest" description="Disordered" evidence="14">
    <location>
        <begin position="68"/>
        <end position="91"/>
    </location>
</feature>
<keyword evidence="17" id="KW-1185">Reference proteome</keyword>
<comment type="similarity">
    <text evidence="2">In the N-terminal section; belongs to the glycosyltransferase 51 family.</text>
</comment>
<proteinExistence type="inferred from homology"/>
<dbReference type="Gene3D" id="1.10.3810.10">
    <property type="entry name" value="Biosynthetic peptidoglycan transglycosylase-like"/>
    <property type="match status" value="1"/>
</dbReference>
<keyword evidence="5" id="KW-0328">Glycosyltransferase</keyword>
<keyword evidence="4" id="KW-0645">Protease</keyword>
<evidence type="ECO:0000256" key="12">
    <source>
        <dbReference type="ARBA" id="ARBA00034000"/>
    </source>
</evidence>
<evidence type="ECO:0000256" key="10">
    <source>
        <dbReference type="ARBA" id="ARBA00023268"/>
    </source>
</evidence>
<feature type="domain" description="Glycosyl transferase family 51" evidence="15">
    <location>
        <begin position="117"/>
        <end position="284"/>
    </location>
</feature>
<evidence type="ECO:0000256" key="2">
    <source>
        <dbReference type="ARBA" id="ARBA00007739"/>
    </source>
</evidence>
<comment type="catalytic activity">
    <reaction evidence="12">
        <text>Preferential cleavage: (Ac)2-L-Lys-D-Ala-|-D-Ala. Also transpeptidation of peptidyl-alanyl moieties that are N-acyl substituents of D-alanine.</text>
        <dbReference type="EC" id="3.4.16.4"/>
    </reaction>
</comment>
<evidence type="ECO:0000256" key="14">
    <source>
        <dbReference type="SAM" id="MobiDB-lite"/>
    </source>
</evidence>
<dbReference type="eggNOG" id="COG0744">
    <property type="taxonomic scope" value="Bacteria"/>
</dbReference>
<dbReference type="HOGENOM" id="CLU_006354_1_2_9"/>
<evidence type="ECO:0000256" key="3">
    <source>
        <dbReference type="ARBA" id="ARBA00022645"/>
    </source>
</evidence>
<dbReference type="PATRIC" id="fig|742743.3.peg.2033"/>
<evidence type="ECO:0000256" key="11">
    <source>
        <dbReference type="ARBA" id="ARBA00023316"/>
    </source>
</evidence>
<evidence type="ECO:0000256" key="7">
    <source>
        <dbReference type="ARBA" id="ARBA00022801"/>
    </source>
</evidence>
<organism evidence="16 17">
    <name type="scientific">Dialister succinatiphilus YIT 11850</name>
    <dbReference type="NCBI Taxonomy" id="742743"/>
    <lineage>
        <taxon>Bacteria</taxon>
        <taxon>Bacillati</taxon>
        <taxon>Bacillota</taxon>
        <taxon>Negativicutes</taxon>
        <taxon>Veillonellales</taxon>
        <taxon>Veillonellaceae</taxon>
        <taxon>Dialister</taxon>
    </lineage>
</organism>
<evidence type="ECO:0000256" key="4">
    <source>
        <dbReference type="ARBA" id="ARBA00022670"/>
    </source>
</evidence>
<reference evidence="16 17" key="1">
    <citation type="submission" date="2011-11" db="EMBL/GenBank/DDBJ databases">
        <title>The Genome Sequence of Dialister succinatiphilus YIT 11850.</title>
        <authorList>
            <consortium name="The Broad Institute Genome Sequencing Platform"/>
            <person name="Earl A."/>
            <person name="Ward D."/>
            <person name="Feldgarden M."/>
            <person name="Gevers D."/>
            <person name="Morotomi M."/>
            <person name="Young S.K."/>
            <person name="Zeng Q."/>
            <person name="Gargeya S."/>
            <person name="Fitzgerald M."/>
            <person name="Haas B."/>
            <person name="Abouelleil A."/>
            <person name="Alvarado L."/>
            <person name="Arachchi H.M."/>
            <person name="Berlin A."/>
            <person name="Brown A."/>
            <person name="Chapman S.B."/>
            <person name="Dunbar C."/>
            <person name="Gearin G."/>
            <person name="Goldberg J."/>
            <person name="Griggs A."/>
            <person name="Gujja S."/>
            <person name="Heiman D."/>
            <person name="Howarth C."/>
            <person name="Lui A."/>
            <person name="MacDonald P.J.P."/>
            <person name="Montmayeur A."/>
            <person name="Murphy C."/>
            <person name="Neiman D."/>
            <person name="Pearson M."/>
            <person name="Priest M."/>
            <person name="Roberts A."/>
            <person name="Saif S."/>
            <person name="Shea T."/>
            <person name="Sisk P."/>
            <person name="Stolte C."/>
            <person name="Sykes S."/>
            <person name="Wortman J."/>
            <person name="Nusbaum C."/>
            <person name="Birren B."/>
        </authorList>
    </citation>
    <scope>NUCLEOTIDE SEQUENCE [LARGE SCALE GENOMIC DNA]</scope>
    <source>
        <strain evidence="16 17">YIT 11850</strain>
    </source>
</reference>
<evidence type="ECO:0000256" key="9">
    <source>
        <dbReference type="ARBA" id="ARBA00022984"/>
    </source>
</evidence>
<keyword evidence="9" id="KW-0573">Peptidoglycan synthesis</keyword>
<gene>
    <name evidence="16" type="ORF">HMPREF9453_02015</name>
</gene>
<dbReference type="GO" id="GO:0008360">
    <property type="term" value="P:regulation of cell shape"/>
    <property type="evidence" value="ECO:0007669"/>
    <property type="project" value="UniProtKB-KW"/>
</dbReference>
<dbReference type="STRING" id="742743.HMPREF9453_02015"/>
<keyword evidence="3" id="KW-0121">Carboxypeptidase</keyword>
<name>H1D327_9FIRM</name>
<keyword evidence="7" id="KW-0378">Hydrolase</keyword>
<keyword evidence="6" id="KW-0808">Transferase</keyword>
<comment type="caution">
    <text evidence="16">The sequence shown here is derived from an EMBL/GenBank/DDBJ whole genome shotgun (WGS) entry which is preliminary data.</text>
</comment>
<dbReference type="AlphaFoldDB" id="H1D327"/>
<dbReference type="Proteomes" id="UP000003277">
    <property type="component" value="Unassembled WGS sequence"/>
</dbReference>
<dbReference type="InterPro" id="IPR050396">
    <property type="entry name" value="Glycosyltr_51/Transpeptidase"/>
</dbReference>
<dbReference type="PANTHER" id="PTHR32282:SF33">
    <property type="entry name" value="PEPTIDOGLYCAN GLYCOSYLTRANSFERASE"/>
    <property type="match status" value="1"/>
</dbReference>
<dbReference type="InterPro" id="IPR036950">
    <property type="entry name" value="PBP_transglycosylase"/>
</dbReference>
<dbReference type="EMBL" id="ADLT01000071">
    <property type="protein sequence ID" value="EHO62060.1"/>
    <property type="molecule type" value="Genomic_DNA"/>
</dbReference>
<evidence type="ECO:0000256" key="13">
    <source>
        <dbReference type="ARBA" id="ARBA00049902"/>
    </source>
</evidence>
<dbReference type="GO" id="GO:0006508">
    <property type="term" value="P:proteolysis"/>
    <property type="evidence" value="ECO:0007669"/>
    <property type="project" value="UniProtKB-KW"/>
</dbReference>
<accession>H1D327</accession>